<feature type="coiled-coil region" evidence="1">
    <location>
        <begin position="147"/>
        <end position="174"/>
    </location>
</feature>
<keyword evidence="1" id="KW-0175">Coiled coil</keyword>
<feature type="region of interest" description="Disordered" evidence="2">
    <location>
        <begin position="796"/>
        <end position="836"/>
    </location>
</feature>
<dbReference type="VEuPathDB" id="FungiDB:yc1106_00130"/>
<reference evidence="4" key="1">
    <citation type="submission" date="2021-12" db="EMBL/GenBank/DDBJ databases">
        <title>Curvularia clavata genome.</title>
        <authorList>
            <person name="Cao Y."/>
        </authorList>
    </citation>
    <scope>NUCLEOTIDE SEQUENCE</scope>
    <source>
        <strain evidence="4">Yc1106</strain>
    </source>
</reference>
<feature type="domain" description="Azaphilone pigments biosynthesis cluster protein L N-terminal" evidence="3">
    <location>
        <begin position="3"/>
        <end position="192"/>
    </location>
</feature>
<feature type="compositionally biased region" description="Acidic residues" evidence="2">
    <location>
        <begin position="816"/>
        <end position="836"/>
    </location>
</feature>
<accession>A0A9Q8YZG8</accession>
<dbReference type="OrthoDB" id="1577640at2759"/>
<dbReference type="AlphaFoldDB" id="A0A9Q8YZG8"/>
<proteinExistence type="predicted"/>
<feature type="compositionally biased region" description="Acidic residues" evidence="2">
    <location>
        <begin position="798"/>
        <end position="808"/>
    </location>
</feature>
<sequence length="836" mass="95653">MGDPFSVAGTAVGIISLGIQTCQILYKYCSDFKSFPRDVELVQRQIKGLQGILEGLYEVKERLEIDNHVPSSQLNMALKECEETLHELQKMAEKRIPTSPSEGIQAKARVIKERALWSYKKEDLKEVQSSLARFQSNLSLALQCAGIDGALHRLEDLRSELGMQQQQVDKIEQTLNQGTEVLEMIRRDVASQNPTLSTIYNEIISLRAQLSEGRFQLRQLFGKTASPTDLDEDGNGILYAVLCLIQNLPYTDAVKSATSELLDTCFHEGVPFDEPDADGHYPVVHWQLRAESITFFDEESREGHIQTLFHLTQKVKSWSVVQAKMFEGSSKTDIALGRIEHVFFRRISDLLRLESCSEGLYEDCPLREAILRRSELDFVALMKSHSHDTWVAFHDIETIVLLLSWPESLSILFDHLSDYVSLEILEIALDYAVGFSSPASIAILLSRGVPATWATWMTVTDRLHDVREEDLDEKRTSLWLQICEIIASRIDRSHETIPSGSGHHDIVPTALSLYHAGPLTCISAESAWRAGHRELNLINPVIASERRPWYTYGTPLWTHASRLTWLDSYFDTHFNLLIWLLRHGADPFWMHPTQFTTPAHVLARSSFALTLSNDQWWKDTRVLLSSSVRDSCYCHCSQSGCSVVGCAVAKPYAWFPKVDEHRKTFKQILKKAFGYVFMLVENDSSTNWMAADILRVMTFEELSLTHTCCYPLHHRSSKESIRPSPEEAEEIHILERDDIDLLECVVAELEEEWVRYGKSFLTFMNKVWRPRMRKMHEDRQVDRASYQARLVSMGMNLEEQDQENDSDAESWGSWPDESEDADSEGWYTPDEETDET</sequence>
<gene>
    <name evidence="4" type="ORF">yc1106_00130</name>
</gene>
<dbReference type="Proteomes" id="UP001056012">
    <property type="component" value="Chromosome 1"/>
</dbReference>
<evidence type="ECO:0000313" key="5">
    <source>
        <dbReference type="Proteomes" id="UP001056012"/>
    </source>
</evidence>
<dbReference type="InterPro" id="IPR031348">
    <property type="entry name" value="PigL_N"/>
</dbReference>
<evidence type="ECO:0000256" key="1">
    <source>
        <dbReference type="SAM" id="Coils"/>
    </source>
</evidence>
<evidence type="ECO:0000256" key="2">
    <source>
        <dbReference type="SAM" id="MobiDB-lite"/>
    </source>
</evidence>
<name>A0A9Q8YZG8_CURCL</name>
<keyword evidence="5" id="KW-1185">Reference proteome</keyword>
<dbReference type="Pfam" id="PF17111">
    <property type="entry name" value="PigL_N"/>
    <property type="match status" value="1"/>
</dbReference>
<evidence type="ECO:0000313" key="4">
    <source>
        <dbReference type="EMBL" id="USP72856.1"/>
    </source>
</evidence>
<protein>
    <recommendedName>
        <fullName evidence="3">Azaphilone pigments biosynthesis cluster protein L N-terminal domain-containing protein</fullName>
    </recommendedName>
</protein>
<evidence type="ECO:0000259" key="3">
    <source>
        <dbReference type="Pfam" id="PF17111"/>
    </source>
</evidence>
<dbReference type="EMBL" id="CP089274">
    <property type="protein sequence ID" value="USP72856.1"/>
    <property type="molecule type" value="Genomic_DNA"/>
</dbReference>
<organism evidence="4 5">
    <name type="scientific">Curvularia clavata</name>
    <dbReference type="NCBI Taxonomy" id="95742"/>
    <lineage>
        <taxon>Eukaryota</taxon>
        <taxon>Fungi</taxon>
        <taxon>Dikarya</taxon>
        <taxon>Ascomycota</taxon>
        <taxon>Pezizomycotina</taxon>
        <taxon>Dothideomycetes</taxon>
        <taxon>Pleosporomycetidae</taxon>
        <taxon>Pleosporales</taxon>
        <taxon>Pleosporineae</taxon>
        <taxon>Pleosporaceae</taxon>
        <taxon>Curvularia</taxon>
    </lineage>
</organism>